<evidence type="ECO:0000313" key="2">
    <source>
        <dbReference type="Proteomes" id="UP000245535"/>
    </source>
</evidence>
<sequence length="66" mass="7218">MIVFINKEKKEVEQPSTLADLVSAQGIPTQGTAVAVNQQIVPKNNWSELQINENDQLTIIRATQGG</sequence>
<dbReference type="EMBL" id="QGDO01000004">
    <property type="protein sequence ID" value="PWJ41017.1"/>
    <property type="molecule type" value="Genomic_DNA"/>
</dbReference>
<evidence type="ECO:0000313" key="1">
    <source>
        <dbReference type="EMBL" id="PWJ41017.1"/>
    </source>
</evidence>
<dbReference type="SUPFAM" id="SSF54285">
    <property type="entry name" value="MoaD/ThiS"/>
    <property type="match status" value="1"/>
</dbReference>
<dbReference type="RefSeq" id="WP_109619986.1">
    <property type="nucleotide sequence ID" value="NZ_QGDO01000004.1"/>
</dbReference>
<comment type="caution">
    <text evidence="1">The sequence shown here is derived from an EMBL/GenBank/DDBJ whole genome shotgun (WGS) entry which is preliminary data.</text>
</comment>
<dbReference type="PANTHER" id="PTHR34472">
    <property type="entry name" value="SULFUR CARRIER PROTEIN THIS"/>
    <property type="match status" value="1"/>
</dbReference>
<name>A0A315Z831_SEDFL</name>
<dbReference type="AlphaFoldDB" id="A0A315Z831"/>
<dbReference type="Gene3D" id="3.10.20.30">
    <property type="match status" value="1"/>
</dbReference>
<keyword evidence="2" id="KW-1185">Reference proteome</keyword>
<dbReference type="PANTHER" id="PTHR34472:SF1">
    <property type="entry name" value="SULFUR CARRIER PROTEIN THIS"/>
    <property type="match status" value="1"/>
</dbReference>
<reference evidence="1 2" key="1">
    <citation type="submission" date="2018-03" db="EMBL/GenBank/DDBJ databases">
        <title>Genomic Encyclopedia of Archaeal and Bacterial Type Strains, Phase II (KMG-II): from individual species to whole genera.</title>
        <authorList>
            <person name="Goeker M."/>
        </authorList>
    </citation>
    <scope>NUCLEOTIDE SEQUENCE [LARGE SCALE GENOMIC DNA]</scope>
    <source>
        <strain evidence="1 2">DSM 28229</strain>
    </source>
</reference>
<organism evidence="1 2">
    <name type="scientific">Sediminitomix flava</name>
    <dbReference type="NCBI Taxonomy" id="379075"/>
    <lineage>
        <taxon>Bacteria</taxon>
        <taxon>Pseudomonadati</taxon>
        <taxon>Bacteroidota</taxon>
        <taxon>Cytophagia</taxon>
        <taxon>Cytophagales</taxon>
        <taxon>Flammeovirgaceae</taxon>
        <taxon>Sediminitomix</taxon>
    </lineage>
</organism>
<dbReference type="InterPro" id="IPR010035">
    <property type="entry name" value="Thi_S"/>
</dbReference>
<protein>
    <submittedName>
        <fullName evidence="1">Sulfur carrier protein ThiS</fullName>
    </submittedName>
</protein>
<dbReference type="Proteomes" id="UP000245535">
    <property type="component" value="Unassembled WGS sequence"/>
</dbReference>
<dbReference type="InterPro" id="IPR016155">
    <property type="entry name" value="Mopterin_synth/thiamin_S_b"/>
</dbReference>
<proteinExistence type="predicted"/>
<gene>
    <name evidence="1" type="ORF">BC781_104283</name>
</gene>
<dbReference type="NCBIfam" id="TIGR01683">
    <property type="entry name" value="thiS"/>
    <property type="match status" value="1"/>
</dbReference>
<dbReference type="InterPro" id="IPR012675">
    <property type="entry name" value="Beta-grasp_dom_sf"/>
</dbReference>
<dbReference type="CDD" id="cd00565">
    <property type="entry name" value="Ubl_ThiS"/>
    <property type="match status" value="1"/>
</dbReference>
<accession>A0A315Z831</accession>
<dbReference type="Pfam" id="PF02597">
    <property type="entry name" value="ThiS"/>
    <property type="match status" value="1"/>
</dbReference>
<dbReference type="InterPro" id="IPR003749">
    <property type="entry name" value="ThiS/MoaD-like"/>
</dbReference>
<dbReference type="OrthoDB" id="1525151at2"/>